<evidence type="ECO:0000313" key="3">
    <source>
        <dbReference type="Proteomes" id="UP000053127"/>
    </source>
</evidence>
<dbReference type="InterPro" id="IPR001845">
    <property type="entry name" value="HTH_ArsR_DNA-bd_dom"/>
</dbReference>
<dbReference type="Gene3D" id="1.10.10.10">
    <property type="entry name" value="Winged helix-like DNA-binding domain superfamily/Winged helix DNA-binding domain"/>
    <property type="match status" value="1"/>
</dbReference>
<accession>A0A101P1V4</accession>
<dbReference type="Pfam" id="PF12840">
    <property type="entry name" value="HTH_20"/>
    <property type="match status" value="1"/>
</dbReference>
<keyword evidence="3" id="KW-1185">Reference proteome</keyword>
<dbReference type="AlphaFoldDB" id="A0A101P1V4"/>
<dbReference type="EMBL" id="LMWN01000033">
    <property type="protein sequence ID" value="KUN03353.1"/>
    <property type="molecule type" value="Genomic_DNA"/>
</dbReference>
<gene>
    <name evidence="2" type="ORF">AQI95_22825</name>
</gene>
<dbReference type="SMART" id="SM00418">
    <property type="entry name" value="HTH_ARSR"/>
    <property type="match status" value="1"/>
</dbReference>
<dbReference type="InterPro" id="IPR036388">
    <property type="entry name" value="WH-like_DNA-bd_sf"/>
</dbReference>
<protein>
    <submittedName>
        <fullName evidence="2">ArsR family transcriptional regulator</fullName>
    </submittedName>
</protein>
<evidence type="ECO:0000259" key="1">
    <source>
        <dbReference type="SMART" id="SM00418"/>
    </source>
</evidence>
<dbReference type="GO" id="GO:0003700">
    <property type="term" value="F:DNA-binding transcription factor activity"/>
    <property type="evidence" value="ECO:0007669"/>
    <property type="project" value="InterPro"/>
</dbReference>
<name>A0A101P1V4_9ACTN</name>
<proteinExistence type="predicted"/>
<reference evidence="2 3" key="1">
    <citation type="submission" date="2015-10" db="EMBL/GenBank/DDBJ databases">
        <title>Draft genome sequence of Streptomyces yokosukanensis DSM 40224, type strain for the species Streptomyces yokosukanensis.</title>
        <authorList>
            <person name="Ruckert C."/>
            <person name="Winkler A."/>
            <person name="Kalinowski J."/>
            <person name="Kampfer P."/>
            <person name="Glaeser S."/>
        </authorList>
    </citation>
    <scope>NUCLEOTIDE SEQUENCE [LARGE SCALE GENOMIC DNA]</scope>
    <source>
        <strain evidence="2 3">DSM 40224</strain>
    </source>
</reference>
<sequence>MARPRAAARTVDHPELSEVSLQQILEALVDPVRRGVVSQLAGSGEDKSCGTFDAPVSASTLTHHFNVLREAGVIRQYYVGTTKMNALRADEMEGRFPGLLSSVLAASAAEGEGAAT</sequence>
<dbReference type="SUPFAM" id="SSF46785">
    <property type="entry name" value="Winged helix' DNA-binding domain"/>
    <property type="match status" value="1"/>
</dbReference>
<dbReference type="PRINTS" id="PR00778">
    <property type="entry name" value="HTHARSR"/>
</dbReference>
<dbReference type="STRING" id="67386.AQI95_22825"/>
<dbReference type="RefSeq" id="WP_067126711.1">
    <property type="nucleotide sequence ID" value="NZ_KQ948214.1"/>
</dbReference>
<comment type="caution">
    <text evidence="2">The sequence shown here is derived from an EMBL/GenBank/DDBJ whole genome shotgun (WGS) entry which is preliminary data.</text>
</comment>
<evidence type="ECO:0000313" key="2">
    <source>
        <dbReference type="EMBL" id="KUN03353.1"/>
    </source>
</evidence>
<dbReference type="InterPro" id="IPR036390">
    <property type="entry name" value="WH_DNA-bd_sf"/>
</dbReference>
<dbReference type="Proteomes" id="UP000053127">
    <property type="component" value="Unassembled WGS sequence"/>
</dbReference>
<feature type="domain" description="HTH arsR-type" evidence="1">
    <location>
        <begin position="23"/>
        <end position="101"/>
    </location>
</feature>
<organism evidence="2 3">
    <name type="scientific">Streptomyces yokosukanensis</name>
    <dbReference type="NCBI Taxonomy" id="67386"/>
    <lineage>
        <taxon>Bacteria</taxon>
        <taxon>Bacillati</taxon>
        <taxon>Actinomycetota</taxon>
        <taxon>Actinomycetes</taxon>
        <taxon>Kitasatosporales</taxon>
        <taxon>Streptomycetaceae</taxon>
        <taxon>Streptomyces</taxon>
    </lineage>
</organism>